<dbReference type="AlphaFoldDB" id="A0A564WXH2"/>
<accession>A0A564WXH2</accession>
<organism evidence="1 2">
    <name type="scientific">Blautia wexlerae</name>
    <dbReference type="NCBI Taxonomy" id="418240"/>
    <lineage>
        <taxon>Bacteria</taxon>
        <taxon>Bacillati</taxon>
        <taxon>Bacillota</taxon>
        <taxon>Clostridia</taxon>
        <taxon>Lachnospirales</taxon>
        <taxon>Lachnospiraceae</taxon>
        <taxon>Blautia</taxon>
    </lineage>
</organism>
<evidence type="ECO:0000313" key="2">
    <source>
        <dbReference type="Proteomes" id="UP000366766"/>
    </source>
</evidence>
<gene>
    <name evidence="1" type="ORF">BWLFYP14_03443</name>
</gene>
<dbReference type="EMBL" id="CABHOF010000080">
    <property type="protein sequence ID" value="VUX67168.1"/>
    <property type="molecule type" value="Genomic_DNA"/>
</dbReference>
<reference evidence="1 2" key="1">
    <citation type="submission" date="2019-07" db="EMBL/GenBank/DDBJ databases">
        <authorList>
            <person name="Chang H.-W."/>
            <person name="Raman A."/>
            <person name="Venkatesh S."/>
            <person name="Gehrig J."/>
        </authorList>
    </citation>
    <scope>NUCLEOTIDE SEQUENCE [LARGE SCALE GENOMIC DNA]</scope>
    <source>
        <strain evidence="1">Blautia_wexlerae_LFYP_14</strain>
    </source>
</reference>
<name>A0A564WXH2_9FIRM</name>
<dbReference type="Proteomes" id="UP000366766">
    <property type="component" value="Unassembled WGS sequence"/>
</dbReference>
<keyword evidence="2" id="KW-1185">Reference proteome</keyword>
<sequence>MKEFGYLLAKVKFKIKRNDKEVINKYFRKVGMEIGGGATFAVI</sequence>
<evidence type="ECO:0000313" key="1">
    <source>
        <dbReference type="EMBL" id="VUX67168.1"/>
    </source>
</evidence>
<proteinExistence type="predicted"/>
<protein>
    <submittedName>
        <fullName evidence="1">Uncharacterized protein</fullName>
    </submittedName>
</protein>
<dbReference type="RefSeq" id="WP_278728441.1">
    <property type="nucleotide sequence ID" value="NZ_CABHOF010000080.1"/>
</dbReference>